<dbReference type="RefSeq" id="WP_321561791.1">
    <property type="nucleotide sequence ID" value="NZ_CP139558.1"/>
</dbReference>
<evidence type="ECO:0000313" key="1">
    <source>
        <dbReference type="EMBL" id="WPU92631.1"/>
    </source>
</evidence>
<proteinExistence type="predicted"/>
<protein>
    <submittedName>
        <fullName evidence="1">Uncharacterized protein</fullName>
    </submittedName>
</protein>
<evidence type="ECO:0000313" key="2">
    <source>
        <dbReference type="Proteomes" id="UP001324380"/>
    </source>
</evidence>
<dbReference type="EMBL" id="CP139558">
    <property type="protein sequence ID" value="WPU92631.1"/>
    <property type="molecule type" value="Genomic_DNA"/>
</dbReference>
<gene>
    <name evidence="1" type="ORF">SNE25_25230</name>
</gene>
<keyword evidence="2" id="KW-1185">Reference proteome</keyword>
<accession>A0ABZ0TIZ5</accession>
<reference evidence="1 2" key="1">
    <citation type="submission" date="2023-11" db="EMBL/GenBank/DDBJ databases">
        <title>Analysis of the Genomes of Mucilaginibacter gossypii cycad 4 and M. sabulilitoris SNA2: microbes with the potential for plant growth promotion.</title>
        <authorList>
            <person name="Hirsch A.M."/>
            <person name="Humm E."/>
            <person name="Rubbi M."/>
            <person name="Del Vecchio G."/>
            <person name="Ha S.M."/>
            <person name="Pellegrini M."/>
            <person name="Gunsalus R.P."/>
        </authorList>
    </citation>
    <scope>NUCLEOTIDE SEQUENCE [LARGE SCALE GENOMIC DNA]</scope>
    <source>
        <strain evidence="1 2">SNA2</strain>
    </source>
</reference>
<organism evidence="1 2">
    <name type="scientific">Mucilaginibacter sabulilitoris</name>
    <dbReference type="NCBI Taxonomy" id="1173583"/>
    <lineage>
        <taxon>Bacteria</taxon>
        <taxon>Pseudomonadati</taxon>
        <taxon>Bacteroidota</taxon>
        <taxon>Sphingobacteriia</taxon>
        <taxon>Sphingobacteriales</taxon>
        <taxon>Sphingobacteriaceae</taxon>
        <taxon>Mucilaginibacter</taxon>
    </lineage>
</organism>
<dbReference type="Proteomes" id="UP001324380">
    <property type="component" value="Chromosome"/>
</dbReference>
<sequence length="140" mass="16251">MDQRIRIKLLDLDKDDISQFQITLSDNTTLTNFHFYEYADGFKEFANGLISFPKNINDLVIYEVGKNAKGWAYHMFLKVYCYSPNGYSAIHVKIDNHKELPYSNKVEFAITAVPASINKLGNLLRDWNPEVENELIWIAE</sequence>
<name>A0ABZ0TIZ5_9SPHI</name>